<feature type="compositionally biased region" description="Low complexity" evidence="2">
    <location>
        <begin position="179"/>
        <end position="190"/>
    </location>
</feature>
<feature type="compositionally biased region" description="Low complexity" evidence="2">
    <location>
        <begin position="52"/>
        <end position="77"/>
    </location>
</feature>
<evidence type="ECO:0000259" key="3">
    <source>
        <dbReference type="SMART" id="SM00338"/>
    </source>
</evidence>
<dbReference type="InterPro" id="IPR046347">
    <property type="entry name" value="bZIP_sf"/>
</dbReference>
<evidence type="ECO:0000313" key="4">
    <source>
        <dbReference type="EMBL" id="KAK7681152.1"/>
    </source>
</evidence>
<dbReference type="AlphaFoldDB" id="A0AAW0FPE4"/>
<evidence type="ECO:0000256" key="1">
    <source>
        <dbReference type="SAM" id="Coils"/>
    </source>
</evidence>
<dbReference type="Proteomes" id="UP001385951">
    <property type="component" value="Unassembled WGS sequence"/>
</dbReference>
<evidence type="ECO:0000256" key="2">
    <source>
        <dbReference type="SAM" id="MobiDB-lite"/>
    </source>
</evidence>
<proteinExistence type="predicted"/>
<organism evidence="4 5">
    <name type="scientific">Cerrena zonata</name>
    <dbReference type="NCBI Taxonomy" id="2478898"/>
    <lineage>
        <taxon>Eukaryota</taxon>
        <taxon>Fungi</taxon>
        <taxon>Dikarya</taxon>
        <taxon>Basidiomycota</taxon>
        <taxon>Agaricomycotina</taxon>
        <taxon>Agaricomycetes</taxon>
        <taxon>Polyporales</taxon>
        <taxon>Cerrenaceae</taxon>
        <taxon>Cerrena</taxon>
    </lineage>
</organism>
<feature type="domain" description="BZIP" evidence="3">
    <location>
        <begin position="274"/>
        <end position="338"/>
    </location>
</feature>
<feature type="region of interest" description="Disordered" evidence="2">
    <location>
        <begin position="46"/>
        <end position="96"/>
    </location>
</feature>
<comment type="caution">
    <text evidence="4">The sequence shown here is derived from an EMBL/GenBank/DDBJ whole genome shotgun (WGS) entry which is preliminary data.</text>
</comment>
<dbReference type="SMART" id="SM00338">
    <property type="entry name" value="BRLZ"/>
    <property type="match status" value="1"/>
</dbReference>
<dbReference type="InterPro" id="IPR004827">
    <property type="entry name" value="bZIP"/>
</dbReference>
<dbReference type="SUPFAM" id="SSF57959">
    <property type="entry name" value="Leucine zipper domain"/>
    <property type="match status" value="1"/>
</dbReference>
<accession>A0AAW0FPE4</accession>
<reference evidence="4 5" key="1">
    <citation type="submission" date="2022-09" db="EMBL/GenBank/DDBJ databases">
        <authorList>
            <person name="Palmer J.M."/>
        </authorList>
    </citation>
    <scope>NUCLEOTIDE SEQUENCE [LARGE SCALE GENOMIC DNA]</scope>
    <source>
        <strain evidence="4 5">DSM 7382</strain>
    </source>
</reference>
<dbReference type="EMBL" id="JASBNA010000043">
    <property type="protein sequence ID" value="KAK7681152.1"/>
    <property type="molecule type" value="Genomic_DNA"/>
</dbReference>
<feature type="region of interest" description="Disordered" evidence="2">
    <location>
        <begin position="223"/>
        <end position="250"/>
    </location>
</feature>
<sequence length="355" mass="39750">MNYTSNQLLQSQYQAKSVDDHLIDYAHLHANPINQSQMANPINQSQMATPLTSNNNSDNNTSNANSANTSNSNSNSNPTPINKMMHGNGNNPPADTNFNAIQAFQQNLSFHNPFDVNSYPITNPPIFDSTMMLPYSSEGVPRRRRISISNGQIGQIINHEAFFDSDGSNNDLDEFIPDQQQQQQQSQQPQPQQPQPRQPQQPQQPPQFNNEIINHFAANSQLAPNEAGPIPVQPPPSLPAQQKQRAAGVPPPNHQLIYNNEVIFNPDAGPIPGTAAWKKERLLERNRVAALKCRQRKKQAQQQLQDNVSKYENHISRQDAKIKKYEGLLKQIHDLVSKKDFASDEDLALIHKLSG</sequence>
<dbReference type="Gene3D" id="1.20.5.170">
    <property type="match status" value="1"/>
</dbReference>
<feature type="coiled-coil region" evidence="1">
    <location>
        <begin position="294"/>
        <end position="321"/>
    </location>
</feature>
<keyword evidence="1" id="KW-0175">Coiled coil</keyword>
<keyword evidence="5" id="KW-1185">Reference proteome</keyword>
<feature type="compositionally biased region" description="Pro residues" evidence="2">
    <location>
        <begin position="191"/>
        <end position="205"/>
    </location>
</feature>
<name>A0AAW0FPE4_9APHY</name>
<dbReference type="GO" id="GO:0003700">
    <property type="term" value="F:DNA-binding transcription factor activity"/>
    <property type="evidence" value="ECO:0007669"/>
    <property type="project" value="InterPro"/>
</dbReference>
<feature type="region of interest" description="Disordered" evidence="2">
    <location>
        <begin position="163"/>
        <end position="208"/>
    </location>
</feature>
<evidence type="ECO:0000313" key="5">
    <source>
        <dbReference type="Proteomes" id="UP001385951"/>
    </source>
</evidence>
<dbReference type="Pfam" id="PF00170">
    <property type="entry name" value="bZIP_1"/>
    <property type="match status" value="1"/>
</dbReference>
<gene>
    <name evidence="4" type="ORF">QCA50_015767</name>
</gene>
<protein>
    <recommendedName>
        <fullName evidence="3">BZIP domain-containing protein</fullName>
    </recommendedName>
</protein>